<evidence type="ECO:0000313" key="3">
    <source>
        <dbReference type="EMBL" id="GME67233.1"/>
    </source>
</evidence>
<feature type="region of interest" description="Disordered" evidence="2">
    <location>
        <begin position="1"/>
        <end position="114"/>
    </location>
</feature>
<name>A0A9W6SW10_CANBO</name>
<feature type="compositionally biased region" description="Low complexity" evidence="2">
    <location>
        <begin position="24"/>
        <end position="41"/>
    </location>
</feature>
<organism evidence="3 4">
    <name type="scientific">Candida boidinii</name>
    <name type="common">Yeast</name>
    <dbReference type="NCBI Taxonomy" id="5477"/>
    <lineage>
        <taxon>Eukaryota</taxon>
        <taxon>Fungi</taxon>
        <taxon>Dikarya</taxon>
        <taxon>Ascomycota</taxon>
        <taxon>Saccharomycotina</taxon>
        <taxon>Pichiomycetes</taxon>
        <taxon>Pichiales</taxon>
        <taxon>Pichiaceae</taxon>
        <taxon>Ogataea</taxon>
        <taxon>Ogataea/Candida clade</taxon>
    </lineage>
</organism>
<dbReference type="AlphaFoldDB" id="A0A9W6SW10"/>
<feature type="region of interest" description="Disordered" evidence="2">
    <location>
        <begin position="130"/>
        <end position="186"/>
    </location>
</feature>
<feature type="compositionally biased region" description="Polar residues" evidence="2">
    <location>
        <begin position="42"/>
        <end position="52"/>
    </location>
</feature>
<feature type="compositionally biased region" description="Low complexity" evidence="2">
    <location>
        <begin position="135"/>
        <end position="156"/>
    </location>
</feature>
<dbReference type="EMBL" id="BSXN01000126">
    <property type="protein sequence ID" value="GME67233.1"/>
    <property type="molecule type" value="Genomic_DNA"/>
</dbReference>
<feature type="compositionally biased region" description="Low complexity" evidence="2">
    <location>
        <begin position="105"/>
        <end position="114"/>
    </location>
</feature>
<keyword evidence="1" id="KW-0175">Coiled coil</keyword>
<reference evidence="3" key="1">
    <citation type="submission" date="2023-04" db="EMBL/GenBank/DDBJ databases">
        <title>Candida boidinii NBRC 10035.</title>
        <authorList>
            <person name="Ichikawa N."/>
            <person name="Sato H."/>
            <person name="Tonouchi N."/>
        </authorList>
    </citation>
    <scope>NUCLEOTIDE SEQUENCE</scope>
    <source>
        <strain evidence="3">NBRC 10035</strain>
    </source>
</reference>
<sequence>MFPVSPTEHVHEFEPRTPKHSRSHSASSTSSSTSSIMGSSSAALNKNLYTPHSTKRLHNDTDDSSGIQDKGFIIPKTPARSGKYSSSSSAIPNRHINPITPKTPHSNSGSNSMSHNQRFLQYEQQQVMLQKHELSFSQSSKTSSASPLKAASSSTTRTPKEVSTTSTFANSLFTPEATPRRSTRRPITDSYLFSSNDVLSSYQSLPSTNSSGSSFNYPNNERPSSDDKFGKLLFPVAKSTIGSGRKNHHNRKETINGSGSLAQPIEYSNSVLMTPKSMAKNSVIDSPSFIQEEVEEEEEEEEEEVEKEELALRTDSNNLQDAEMSLIVPKGRKAPKRRVTSRQLTFSSDLEEEEEDTIKHLNGEQEITVAKEDRTIFNSVIPSTPKGKIVTEEMARKWHNDSYFKEEGTHDNHDDYYSPFVKSKSNALNYKENKNNSIFDGNKKKTDFSRYENEVEYIDKRTGEKIFVPMEDFQKSIKPKRLVFFNNNSNTTISESPSSVPSTPKRQIKEKVLKKLNIKSLMDKQMASDESSYNDDEYYQDEDSELKKNDDISGDEIIKKGDFKSIFNNAPKRSLPDFQKDETLEHTITYINHQTGAKTVKEMDRDQLKIKPKTLCFDGLVSDDEDIDEFKSTQLSSETDDTSFMDLTSTKTTHKSRPNKKLSFNVFKDG</sequence>
<dbReference type="Proteomes" id="UP001165120">
    <property type="component" value="Unassembled WGS sequence"/>
</dbReference>
<feature type="compositionally biased region" description="Polar residues" evidence="2">
    <location>
        <begin position="161"/>
        <end position="173"/>
    </location>
</feature>
<feature type="region of interest" description="Disordered" evidence="2">
    <location>
        <begin position="203"/>
        <end position="227"/>
    </location>
</feature>
<feature type="coiled-coil region" evidence="1">
    <location>
        <begin position="290"/>
        <end position="318"/>
    </location>
</feature>
<feature type="compositionally biased region" description="Polar residues" evidence="2">
    <location>
        <begin position="203"/>
        <end position="222"/>
    </location>
</feature>
<evidence type="ECO:0000256" key="1">
    <source>
        <dbReference type="SAM" id="Coils"/>
    </source>
</evidence>
<gene>
    <name evidence="3" type="ORF">Cboi02_000066200</name>
</gene>
<proteinExistence type="predicted"/>
<accession>A0A9W6SW10</accession>
<feature type="region of interest" description="Disordered" evidence="2">
    <location>
        <begin position="241"/>
        <end position="261"/>
    </location>
</feature>
<feature type="compositionally biased region" description="Basic and acidic residues" evidence="2">
    <location>
        <begin position="8"/>
        <end position="17"/>
    </location>
</feature>
<keyword evidence="4" id="KW-1185">Reference proteome</keyword>
<evidence type="ECO:0000313" key="4">
    <source>
        <dbReference type="Proteomes" id="UP001165120"/>
    </source>
</evidence>
<comment type="caution">
    <text evidence="3">The sequence shown here is derived from an EMBL/GenBank/DDBJ whole genome shotgun (WGS) entry which is preliminary data.</text>
</comment>
<protein>
    <submittedName>
        <fullName evidence="3">Unnamed protein product</fullName>
    </submittedName>
</protein>
<evidence type="ECO:0000256" key="2">
    <source>
        <dbReference type="SAM" id="MobiDB-lite"/>
    </source>
</evidence>